<keyword evidence="7" id="KW-1185">Reference proteome</keyword>
<dbReference type="GO" id="GO:0005886">
    <property type="term" value="C:plasma membrane"/>
    <property type="evidence" value="ECO:0007669"/>
    <property type="project" value="UniProtKB-SubCell"/>
</dbReference>
<evidence type="ECO:0000256" key="1">
    <source>
        <dbReference type="ARBA" id="ARBA00004651"/>
    </source>
</evidence>
<feature type="transmembrane region" description="Helical" evidence="4">
    <location>
        <begin position="305"/>
        <end position="328"/>
    </location>
</feature>
<keyword evidence="4" id="KW-0812">Transmembrane</keyword>
<organism evidence="6 7">
    <name type="scientific">Nitrosotalea sinensis</name>
    <dbReference type="NCBI Taxonomy" id="1499975"/>
    <lineage>
        <taxon>Archaea</taxon>
        <taxon>Nitrososphaerota</taxon>
        <taxon>Nitrososphaeria</taxon>
        <taxon>Nitrosotaleales</taxon>
        <taxon>Nitrosotaleaceae</taxon>
        <taxon>Nitrosotalea</taxon>
    </lineage>
</organism>
<gene>
    <name evidence="6" type="ORF">NSIN_20577</name>
</gene>
<evidence type="ECO:0000256" key="2">
    <source>
        <dbReference type="ARBA" id="ARBA00022448"/>
    </source>
</evidence>
<feature type="transmembrane region" description="Helical" evidence="4">
    <location>
        <begin position="367"/>
        <end position="389"/>
    </location>
</feature>
<dbReference type="EMBL" id="FRFC01000003">
    <property type="protein sequence ID" value="SHO45194.1"/>
    <property type="molecule type" value="Genomic_DNA"/>
</dbReference>
<feature type="transmembrane region" description="Helical" evidence="4">
    <location>
        <begin position="183"/>
        <end position="202"/>
    </location>
</feature>
<feature type="transmembrane region" description="Helical" evidence="4">
    <location>
        <begin position="148"/>
        <end position="171"/>
    </location>
</feature>
<protein>
    <submittedName>
        <fullName evidence="6">Transporter, major facilitator family protein</fullName>
    </submittedName>
</protein>
<dbReference type="RefSeq" id="WP_101009565.1">
    <property type="nucleotide sequence ID" value="NZ_FRFC01000003.1"/>
</dbReference>
<comment type="subcellular location">
    <subcellularLocation>
        <location evidence="1">Cell membrane</location>
        <topology evidence="1">Multi-pass membrane protein</topology>
    </subcellularLocation>
</comment>
<dbReference type="Gene3D" id="1.20.1250.20">
    <property type="entry name" value="MFS general substrate transporter like domains"/>
    <property type="match status" value="2"/>
</dbReference>
<accession>A0A2H1EH04</accession>
<dbReference type="AlphaFoldDB" id="A0A2H1EH04"/>
<dbReference type="PANTHER" id="PTHR43045:SF1">
    <property type="entry name" value="SHIKIMATE TRANSPORTER"/>
    <property type="match status" value="1"/>
</dbReference>
<sequence length="428" mass="46844">MSNLTKSQRSVLLGSFLGWSLDGYDLVLMLLVIPLISNLFFPSGNTTFSLLATFAAYVVTLIMRPVGGAFFGNFGDKIGRKKIMIVTILGFSAATFSTGLLPTWTMVGILAPVLLVALRFTQGFFAGGEWGSGAVIAMEMSSKNSRGLLSGILQSGYNFGYIMASVVYFFIMSSFPESQFTEIGWRIMFFSGMIPGLIALFVRFKMKESETWLEKYHQKKIERTPVRKIFSTGEGRKRFFLALVITAGLMYSYYTTMGFFPTFLQGYVNVSKSEVPALMIVATTTSFFGQIFAGYASQKIGRMKVLTLFAISAAILAIPLVSGLYHTTSFYERSLYTLALIFVATSGFGPIPAFLSERFPTEVRNSASGLTYNGGLLFGAWAPLIAISMLSLKGYLTPIALGVNVLIGSLVVILGSRINPETKDVDIQ</sequence>
<dbReference type="OrthoDB" id="117970at2157"/>
<feature type="transmembrane region" description="Helical" evidence="4">
    <location>
        <begin position="238"/>
        <end position="255"/>
    </location>
</feature>
<evidence type="ECO:0000313" key="6">
    <source>
        <dbReference type="EMBL" id="SHO45194.1"/>
    </source>
</evidence>
<dbReference type="InterPro" id="IPR011701">
    <property type="entry name" value="MFS"/>
</dbReference>
<evidence type="ECO:0000256" key="3">
    <source>
        <dbReference type="ARBA" id="ARBA00022475"/>
    </source>
</evidence>
<reference evidence="7" key="1">
    <citation type="submission" date="2016-12" db="EMBL/GenBank/DDBJ databases">
        <authorList>
            <person name="Herbold C."/>
        </authorList>
    </citation>
    <scope>NUCLEOTIDE SEQUENCE [LARGE SCALE GENOMIC DNA]</scope>
</reference>
<evidence type="ECO:0000256" key="4">
    <source>
        <dbReference type="SAM" id="Phobius"/>
    </source>
</evidence>
<name>A0A2H1EH04_9ARCH</name>
<feature type="transmembrane region" description="Helical" evidence="4">
    <location>
        <begin position="275"/>
        <end position="293"/>
    </location>
</feature>
<dbReference type="Pfam" id="PF07690">
    <property type="entry name" value="MFS_1"/>
    <property type="match status" value="1"/>
</dbReference>
<keyword evidence="2" id="KW-0813">Transport</keyword>
<keyword evidence="3" id="KW-1003">Cell membrane</keyword>
<feature type="transmembrane region" description="Helical" evidence="4">
    <location>
        <begin position="334"/>
        <end position="355"/>
    </location>
</feature>
<feature type="domain" description="Major facilitator superfamily (MFS) profile" evidence="5">
    <location>
        <begin position="11"/>
        <end position="423"/>
    </location>
</feature>
<feature type="transmembrane region" description="Helical" evidence="4">
    <location>
        <begin position="395"/>
        <end position="414"/>
    </location>
</feature>
<keyword evidence="4" id="KW-0472">Membrane</keyword>
<dbReference type="PANTHER" id="PTHR43045">
    <property type="entry name" value="SHIKIMATE TRANSPORTER"/>
    <property type="match status" value="1"/>
</dbReference>
<feature type="transmembrane region" description="Helical" evidence="4">
    <location>
        <begin position="83"/>
        <end position="101"/>
    </location>
</feature>
<dbReference type="InterPro" id="IPR020846">
    <property type="entry name" value="MFS_dom"/>
</dbReference>
<proteinExistence type="predicted"/>
<feature type="transmembrane region" description="Helical" evidence="4">
    <location>
        <begin position="107"/>
        <end position="127"/>
    </location>
</feature>
<dbReference type="SUPFAM" id="SSF103473">
    <property type="entry name" value="MFS general substrate transporter"/>
    <property type="match status" value="1"/>
</dbReference>
<dbReference type="GO" id="GO:0022857">
    <property type="term" value="F:transmembrane transporter activity"/>
    <property type="evidence" value="ECO:0007669"/>
    <property type="project" value="InterPro"/>
</dbReference>
<evidence type="ECO:0000313" key="7">
    <source>
        <dbReference type="Proteomes" id="UP000232412"/>
    </source>
</evidence>
<dbReference type="Proteomes" id="UP000232412">
    <property type="component" value="Unassembled WGS sequence"/>
</dbReference>
<feature type="transmembrane region" description="Helical" evidence="4">
    <location>
        <begin position="48"/>
        <end position="71"/>
    </location>
</feature>
<keyword evidence="4" id="KW-1133">Transmembrane helix</keyword>
<dbReference type="PROSITE" id="PS50850">
    <property type="entry name" value="MFS"/>
    <property type="match status" value="1"/>
</dbReference>
<dbReference type="InterPro" id="IPR036259">
    <property type="entry name" value="MFS_trans_sf"/>
</dbReference>
<evidence type="ECO:0000259" key="5">
    <source>
        <dbReference type="PROSITE" id="PS50850"/>
    </source>
</evidence>
<feature type="transmembrane region" description="Helical" evidence="4">
    <location>
        <begin position="12"/>
        <end position="36"/>
    </location>
</feature>